<sequence>MTVLLVFSASLVRADEHQLMINGKITSQNGAIYFSPGDMAASSPIEVVTNSPWTTGKTRFRGVLLRDILDKVEADGSVLKATAADGFTVDIPISDAEEYKVIIAYKMDGEWLEEGVYAPFWIIYPYDTDKNLAQEKYYGRSIWQLTKITVE</sequence>
<gene>
    <name evidence="2" type="ORF">J0X12_00705</name>
</gene>
<dbReference type="SUPFAM" id="SSF56524">
    <property type="entry name" value="Oxidoreductase molybdopterin-binding domain"/>
    <property type="match status" value="1"/>
</dbReference>
<feature type="domain" description="Oxidoreductase molybdopterin-binding" evidence="1">
    <location>
        <begin position="48"/>
        <end position="114"/>
    </location>
</feature>
<evidence type="ECO:0000313" key="3">
    <source>
        <dbReference type="Proteomes" id="UP000664761"/>
    </source>
</evidence>
<dbReference type="Gene3D" id="3.90.420.10">
    <property type="entry name" value="Oxidoreductase, molybdopterin-binding domain"/>
    <property type="match status" value="1"/>
</dbReference>
<dbReference type="EMBL" id="JAFLNC010000001">
    <property type="protein sequence ID" value="MBO0332112.1"/>
    <property type="molecule type" value="Genomic_DNA"/>
</dbReference>
<keyword evidence="3" id="KW-1185">Reference proteome</keyword>
<name>A0ABS3F2D2_9PROT</name>
<comment type="caution">
    <text evidence="2">The sequence shown here is derived from an EMBL/GenBank/DDBJ whole genome shotgun (WGS) entry which is preliminary data.</text>
</comment>
<dbReference type="RefSeq" id="WP_207040942.1">
    <property type="nucleotide sequence ID" value="NZ_JAFLNC010000001.1"/>
</dbReference>
<reference evidence="2 3" key="1">
    <citation type="submission" date="2021-03" db="EMBL/GenBank/DDBJ databases">
        <title>Sneathiella sp. CAU 1612 isolated from Kang Won-do.</title>
        <authorList>
            <person name="Kim W."/>
        </authorList>
    </citation>
    <scope>NUCLEOTIDE SEQUENCE [LARGE SCALE GENOMIC DNA]</scope>
    <source>
        <strain evidence="2 3">CAU 1612</strain>
    </source>
</reference>
<protein>
    <submittedName>
        <fullName evidence="2">Molybdopterin-dependent oxidoreductase</fullName>
    </submittedName>
</protein>
<dbReference type="Pfam" id="PF00174">
    <property type="entry name" value="Oxidored_molyb"/>
    <property type="match status" value="1"/>
</dbReference>
<organism evidence="2 3">
    <name type="scientific">Sneathiella sedimenti</name>
    <dbReference type="NCBI Taxonomy" id="2816034"/>
    <lineage>
        <taxon>Bacteria</taxon>
        <taxon>Pseudomonadati</taxon>
        <taxon>Pseudomonadota</taxon>
        <taxon>Alphaproteobacteria</taxon>
        <taxon>Sneathiellales</taxon>
        <taxon>Sneathiellaceae</taxon>
        <taxon>Sneathiella</taxon>
    </lineage>
</organism>
<dbReference type="InterPro" id="IPR000572">
    <property type="entry name" value="OxRdtase_Mopterin-bd_dom"/>
</dbReference>
<dbReference type="Proteomes" id="UP000664761">
    <property type="component" value="Unassembled WGS sequence"/>
</dbReference>
<evidence type="ECO:0000313" key="2">
    <source>
        <dbReference type="EMBL" id="MBO0332112.1"/>
    </source>
</evidence>
<proteinExistence type="predicted"/>
<accession>A0ABS3F2D2</accession>
<evidence type="ECO:0000259" key="1">
    <source>
        <dbReference type="Pfam" id="PF00174"/>
    </source>
</evidence>
<dbReference type="InterPro" id="IPR036374">
    <property type="entry name" value="OxRdtase_Mopterin-bd_sf"/>
</dbReference>